<proteinExistence type="predicted"/>
<dbReference type="AlphaFoldDB" id="A0A4U1FQP6"/>
<feature type="non-terminal residue" evidence="1">
    <location>
        <position position="1"/>
    </location>
</feature>
<organism evidence="1 2">
    <name type="scientific">Monodon monoceros</name>
    <name type="common">Narwhal</name>
    <name type="synonym">Ceratodon monodon</name>
    <dbReference type="NCBI Taxonomy" id="40151"/>
    <lineage>
        <taxon>Eukaryota</taxon>
        <taxon>Metazoa</taxon>
        <taxon>Chordata</taxon>
        <taxon>Craniata</taxon>
        <taxon>Vertebrata</taxon>
        <taxon>Euteleostomi</taxon>
        <taxon>Mammalia</taxon>
        <taxon>Eutheria</taxon>
        <taxon>Laurasiatheria</taxon>
        <taxon>Artiodactyla</taxon>
        <taxon>Whippomorpha</taxon>
        <taxon>Cetacea</taxon>
        <taxon>Odontoceti</taxon>
        <taxon>Monodontidae</taxon>
        <taxon>Monodon</taxon>
    </lineage>
</organism>
<dbReference type="Proteomes" id="UP000308365">
    <property type="component" value="Unassembled WGS sequence"/>
</dbReference>
<evidence type="ECO:0000313" key="1">
    <source>
        <dbReference type="EMBL" id="TKC52468.1"/>
    </source>
</evidence>
<accession>A0A4U1FQP6</accession>
<sequence length="62" mass="6400">CAIVAIANLADAAHQPLPEALTLTSPIAPHNTASPLCHVDIAIRATRERLGTSDVVDTGWGS</sequence>
<comment type="caution">
    <text evidence="1">The sequence shown here is derived from an EMBL/GenBank/DDBJ whole genome shotgun (WGS) entry which is preliminary data.</text>
</comment>
<protein>
    <submittedName>
        <fullName evidence="1">Uncharacterized protein</fullName>
    </submittedName>
</protein>
<reference evidence="2" key="1">
    <citation type="journal article" date="2019" name="IScience">
        <title>Narwhal Genome Reveals Long-Term Low Genetic Diversity despite Current Large Abundance Size.</title>
        <authorList>
            <person name="Westbury M.V."/>
            <person name="Petersen B."/>
            <person name="Garde E."/>
            <person name="Heide-Jorgensen M.P."/>
            <person name="Lorenzen E.D."/>
        </authorList>
    </citation>
    <scope>NUCLEOTIDE SEQUENCE [LARGE SCALE GENOMIC DNA]</scope>
</reference>
<dbReference type="EMBL" id="RWIC01000027">
    <property type="protein sequence ID" value="TKC52468.1"/>
    <property type="molecule type" value="Genomic_DNA"/>
</dbReference>
<evidence type="ECO:0000313" key="2">
    <source>
        <dbReference type="Proteomes" id="UP000308365"/>
    </source>
</evidence>
<name>A0A4U1FQP6_MONMO</name>
<gene>
    <name evidence="1" type="ORF">EI555_012616</name>
</gene>